<dbReference type="InterPro" id="IPR007221">
    <property type="entry name" value="MreC"/>
</dbReference>
<evidence type="ECO:0000256" key="3">
    <source>
        <dbReference type="ARBA" id="ARBA00022960"/>
    </source>
</evidence>
<evidence type="ECO:0000256" key="1">
    <source>
        <dbReference type="ARBA" id="ARBA00009369"/>
    </source>
</evidence>
<keyword evidence="6" id="KW-0812">Transmembrane</keyword>
<evidence type="ECO:0000256" key="5">
    <source>
        <dbReference type="PIRNR" id="PIRNR038471"/>
    </source>
</evidence>
<evidence type="ECO:0000256" key="6">
    <source>
        <dbReference type="SAM" id="Phobius"/>
    </source>
</evidence>
<evidence type="ECO:0000313" key="9">
    <source>
        <dbReference type="Proteomes" id="UP000177751"/>
    </source>
</evidence>
<dbReference type="PANTHER" id="PTHR34138:SF1">
    <property type="entry name" value="CELL SHAPE-DETERMINING PROTEIN MREC"/>
    <property type="match status" value="1"/>
</dbReference>
<evidence type="ECO:0000256" key="4">
    <source>
        <dbReference type="ARBA" id="ARBA00032089"/>
    </source>
</evidence>
<reference evidence="8 9" key="1">
    <citation type="journal article" date="2016" name="Nat. Commun.">
        <title>Thousands of microbial genomes shed light on interconnected biogeochemical processes in an aquifer system.</title>
        <authorList>
            <person name="Anantharaman K."/>
            <person name="Brown C.T."/>
            <person name="Hug L.A."/>
            <person name="Sharon I."/>
            <person name="Castelle C.J."/>
            <person name="Probst A.J."/>
            <person name="Thomas B.C."/>
            <person name="Singh A."/>
            <person name="Wilkins M.J."/>
            <person name="Karaoz U."/>
            <person name="Brodie E.L."/>
            <person name="Williams K.H."/>
            <person name="Hubbard S.S."/>
            <person name="Banfield J.F."/>
        </authorList>
    </citation>
    <scope>NUCLEOTIDE SEQUENCE [LARGE SCALE GENOMIC DNA]</scope>
</reference>
<accession>A0A1G2JA25</accession>
<evidence type="ECO:0000259" key="7">
    <source>
        <dbReference type="Pfam" id="PF04085"/>
    </source>
</evidence>
<dbReference type="InterPro" id="IPR055342">
    <property type="entry name" value="MreC_beta-barrel_core"/>
</dbReference>
<dbReference type="PIRSF" id="PIRSF038471">
    <property type="entry name" value="MreC"/>
    <property type="match status" value="1"/>
</dbReference>
<proteinExistence type="inferred from homology"/>
<protein>
    <recommendedName>
        <fullName evidence="2 5">Cell shape-determining protein MreC</fullName>
    </recommendedName>
    <alternativeName>
        <fullName evidence="4 5">Cell shape protein MreC</fullName>
    </alternativeName>
</protein>
<name>A0A1G2JA25_9BACT</name>
<keyword evidence="6" id="KW-1133">Transmembrane helix</keyword>
<feature type="domain" description="Rod shape-determining protein MreC beta-barrel core" evidence="7">
    <location>
        <begin position="133"/>
        <end position="280"/>
    </location>
</feature>
<dbReference type="Gene3D" id="2.40.10.340">
    <property type="entry name" value="Rod shape-determining protein MreC, domain 1"/>
    <property type="match status" value="1"/>
</dbReference>
<sequence>MNTLSENFSINKKNNNILKYFGVIITLIFFIIIFNFFGSQIKNSFYVVSSPVEKVFWSAGESSSGFLSSFFWAGAIAKENDNLKGENEKLIAQVVLLQAVNNANQAQSDISLGIQNADLKLLMAGIIGLAGQDVVSVNKGSDDGIEEGMPVISQQNVVLGKINKVYKNFSSVMLISNKNSVVNVKVRQNKGGEIMPDTETEIDGVIRGSGNSGVSLDLIPVDKNINEGDILITSSLEEVFPKNLLIGKITKIQKNDQKPFQQAEIQPFFDLKGLDNLFVITNYKR</sequence>
<comment type="function">
    <text evidence="5">Involved in formation and maintenance of cell shape.</text>
</comment>
<dbReference type="EMBL" id="MHPP01000028">
    <property type="protein sequence ID" value="OGZ83823.1"/>
    <property type="molecule type" value="Genomic_DNA"/>
</dbReference>
<gene>
    <name evidence="8" type="ORF">A2401_02535</name>
</gene>
<evidence type="ECO:0000256" key="2">
    <source>
        <dbReference type="ARBA" id="ARBA00013855"/>
    </source>
</evidence>
<organism evidence="8 9">
    <name type="scientific">Candidatus Staskawiczbacteria bacterium RIFOXYC1_FULL_38_18</name>
    <dbReference type="NCBI Taxonomy" id="1802229"/>
    <lineage>
        <taxon>Bacteria</taxon>
        <taxon>Candidatus Staskawicziibacteriota</taxon>
    </lineage>
</organism>
<evidence type="ECO:0000313" key="8">
    <source>
        <dbReference type="EMBL" id="OGZ83823.1"/>
    </source>
</evidence>
<dbReference type="InterPro" id="IPR042175">
    <property type="entry name" value="Cell/Rod_MreC_2"/>
</dbReference>
<comment type="caution">
    <text evidence="8">The sequence shown here is derived from an EMBL/GenBank/DDBJ whole genome shotgun (WGS) entry which is preliminary data.</text>
</comment>
<dbReference type="InterPro" id="IPR042177">
    <property type="entry name" value="Cell/Rod_1"/>
</dbReference>
<dbReference type="GO" id="GO:0008360">
    <property type="term" value="P:regulation of cell shape"/>
    <property type="evidence" value="ECO:0007669"/>
    <property type="project" value="UniProtKB-KW"/>
</dbReference>
<feature type="transmembrane region" description="Helical" evidence="6">
    <location>
        <begin position="20"/>
        <end position="37"/>
    </location>
</feature>
<keyword evidence="3 5" id="KW-0133">Cell shape</keyword>
<dbReference type="Proteomes" id="UP000177751">
    <property type="component" value="Unassembled WGS sequence"/>
</dbReference>
<dbReference type="PANTHER" id="PTHR34138">
    <property type="entry name" value="CELL SHAPE-DETERMINING PROTEIN MREC"/>
    <property type="match status" value="1"/>
</dbReference>
<comment type="similarity">
    <text evidence="1 5">Belongs to the MreC family.</text>
</comment>
<dbReference type="STRING" id="1802229.A2401_02535"/>
<dbReference type="NCBIfam" id="TIGR00219">
    <property type="entry name" value="mreC"/>
    <property type="match status" value="1"/>
</dbReference>
<dbReference type="AlphaFoldDB" id="A0A1G2JA25"/>
<dbReference type="Pfam" id="PF04085">
    <property type="entry name" value="MreC"/>
    <property type="match status" value="1"/>
</dbReference>
<dbReference type="Gene3D" id="2.40.10.350">
    <property type="entry name" value="Rod shape-determining protein MreC, domain 2"/>
    <property type="match status" value="1"/>
</dbReference>
<keyword evidence="6" id="KW-0472">Membrane</keyword>
<dbReference type="GO" id="GO:0005886">
    <property type="term" value="C:plasma membrane"/>
    <property type="evidence" value="ECO:0007669"/>
    <property type="project" value="TreeGrafter"/>
</dbReference>